<comment type="caution">
    <text evidence="2">The sequence shown here is derived from an EMBL/GenBank/DDBJ whole genome shotgun (WGS) entry which is preliminary data.</text>
</comment>
<evidence type="ECO:0000256" key="1">
    <source>
        <dbReference type="SAM" id="Coils"/>
    </source>
</evidence>
<sequence length="104" mass="11748">MTNEALLVQVGRIIGETVQASEARIMKKITDEVTGLRTEMYDMNGQLAIRLDRVEEQLEQVQVELKAVKVSVVQLTDRVGGLERTMRRVENETEKMALEIAATM</sequence>
<evidence type="ECO:0000313" key="3">
    <source>
        <dbReference type="Proteomes" id="UP001208017"/>
    </source>
</evidence>
<accession>A0ABT3WYX2</accession>
<gene>
    <name evidence="2" type="ORF">OS242_07870</name>
</gene>
<name>A0ABT3WYX2_9BACL</name>
<protein>
    <submittedName>
        <fullName evidence="2">Uncharacterized protein</fullName>
    </submittedName>
</protein>
<organism evidence="2 3">
    <name type="scientific">Tumebacillus lacus</name>
    <dbReference type="NCBI Taxonomy" id="2995335"/>
    <lineage>
        <taxon>Bacteria</taxon>
        <taxon>Bacillati</taxon>
        <taxon>Bacillota</taxon>
        <taxon>Bacilli</taxon>
        <taxon>Bacillales</taxon>
        <taxon>Alicyclobacillaceae</taxon>
        <taxon>Tumebacillus</taxon>
    </lineage>
</organism>
<evidence type="ECO:0000313" key="2">
    <source>
        <dbReference type="EMBL" id="MCX7569879.1"/>
    </source>
</evidence>
<dbReference type="EMBL" id="JAPMLT010000003">
    <property type="protein sequence ID" value="MCX7569879.1"/>
    <property type="molecule type" value="Genomic_DNA"/>
</dbReference>
<dbReference type="Proteomes" id="UP001208017">
    <property type="component" value="Unassembled WGS sequence"/>
</dbReference>
<keyword evidence="3" id="KW-1185">Reference proteome</keyword>
<proteinExistence type="predicted"/>
<keyword evidence="1" id="KW-0175">Coiled coil</keyword>
<feature type="coiled-coil region" evidence="1">
    <location>
        <begin position="44"/>
        <end position="92"/>
    </location>
</feature>
<reference evidence="2 3" key="1">
    <citation type="submission" date="2022-11" db="EMBL/GenBank/DDBJ databases">
        <title>Study of microbial diversity in lake waters.</title>
        <authorList>
            <person name="Zhang J."/>
        </authorList>
    </citation>
    <scope>NUCLEOTIDE SEQUENCE [LARGE SCALE GENOMIC DNA]</scope>
    <source>
        <strain evidence="2 3">DT12</strain>
    </source>
</reference>
<dbReference type="RefSeq" id="WP_267151129.1">
    <property type="nucleotide sequence ID" value="NZ_JAPMLT010000003.1"/>
</dbReference>